<evidence type="ECO:0000313" key="2">
    <source>
        <dbReference type="EMBL" id="TSB01387.1"/>
    </source>
</evidence>
<organism evidence="2 3">
    <name type="scientific">Sphingorhabdus contaminans</name>
    <dbReference type="NCBI Taxonomy" id="1343899"/>
    <lineage>
        <taxon>Bacteria</taxon>
        <taxon>Pseudomonadati</taxon>
        <taxon>Pseudomonadota</taxon>
        <taxon>Alphaproteobacteria</taxon>
        <taxon>Sphingomonadales</taxon>
        <taxon>Sphingomonadaceae</taxon>
        <taxon>Sphingorhabdus</taxon>
    </lineage>
</organism>
<dbReference type="RefSeq" id="WP_143776597.1">
    <property type="nucleotide sequence ID" value="NZ_VKKU01000002.1"/>
</dbReference>
<gene>
    <name evidence="2" type="ORF">FOM92_09270</name>
</gene>
<feature type="region of interest" description="Disordered" evidence="1">
    <location>
        <begin position="101"/>
        <end position="131"/>
    </location>
</feature>
<dbReference type="OrthoDB" id="9826973at2"/>
<evidence type="ECO:0000256" key="1">
    <source>
        <dbReference type="SAM" id="MobiDB-lite"/>
    </source>
</evidence>
<dbReference type="EMBL" id="VKKU01000002">
    <property type="protein sequence ID" value="TSB01387.1"/>
    <property type="molecule type" value="Genomic_DNA"/>
</dbReference>
<protein>
    <submittedName>
        <fullName evidence="2">Uncharacterized protein</fullName>
    </submittedName>
</protein>
<dbReference type="AlphaFoldDB" id="A0A553W9M0"/>
<evidence type="ECO:0000313" key="3">
    <source>
        <dbReference type="Proteomes" id="UP000320160"/>
    </source>
</evidence>
<comment type="caution">
    <text evidence="2">The sequence shown here is derived from an EMBL/GenBank/DDBJ whole genome shotgun (WGS) entry which is preliminary data.</text>
</comment>
<accession>A0A553W9M0</accession>
<reference evidence="2 3" key="1">
    <citation type="submission" date="2019-07" db="EMBL/GenBank/DDBJ databases">
        <authorList>
            <person name="Park M."/>
        </authorList>
    </citation>
    <scope>NUCLEOTIDE SEQUENCE [LARGE SCALE GENOMIC DNA]</scope>
    <source>
        <strain evidence="2 3">KCTC32445</strain>
    </source>
</reference>
<dbReference type="Proteomes" id="UP000320160">
    <property type="component" value="Unassembled WGS sequence"/>
</dbReference>
<sequence length="151" mass="15896">MLFLMMLLGAADASTTAASPQNEGPEIVVCPTEPTNIPPFGESCAAKAQAKRISEILATPVPKASLRGQRYRISGDGRTIVEESGYVVAVASPCLLPTEEKPKELHASFEKPEDNKTVKEAPIPPGSSQSITKCKSENFAVQFSAGHGAGN</sequence>
<proteinExistence type="predicted"/>
<feature type="compositionally biased region" description="Basic and acidic residues" evidence="1">
    <location>
        <begin position="101"/>
        <end position="119"/>
    </location>
</feature>
<keyword evidence="3" id="KW-1185">Reference proteome</keyword>
<name>A0A553W9M0_9SPHN</name>